<protein>
    <submittedName>
        <fullName evidence="2">Uncharacterized protein</fullName>
    </submittedName>
</protein>
<feature type="compositionally biased region" description="Low complexity" evidence="1">
    <location>
        <begin position="401"/>
        <end position="416"/>
    </location>
</feature>
<feature type="region of interest" description="Disordered" evidence="1">
    <location>
        <begin position="400"/>
        <end position="420"/>
    </location>
</feature>
<dbReference type="EMBL" id="CAQQ02389673">
    <property type="status" value="NOT_ANNOTATED_CDS"/>
    <property type="molecule type" value="Genomic_DNA"/>
</dbReference>
<feature type="region of interest" description="Disordered" evidence="1">
    <location>
        <begin position="1"/>
        <end position="51"/>
    </location>
</feature>
<keyword evidence="3" id="KW-1185">Reference proteome</keyword>
<accession>T1GM00</accession>
<feature type="compositionally biased region" description="Low complexity" evidence="1">
    <location>
        <begin position="75"/>
        <end position="84"/>
    </location>
</feature>
<evidence type="ECO:0000313" key="3">
    <source>
        <dbReference type="Proteomes" id="UP000015102"/>
    </source>
</evidence>
<dbReference type="EnsemblMetazoa" id="MESCA004567-RA">
    <property type="protein sequence ID" value="MESCA004567-PA"/>
    <property type="gene ID" value="MESCA004567"/>
</dbReference>
<feature type="compositionally biased region" description="Polar residues" evidence="1">
    <location>
        <begin position="450"/>
        <end position="466"/>
    </location>
</feature>
<organism evidence="2 3">
    <name type="scientific">Megaselia scalaris</name>
    <name type="common">Humpbacked fly</name>
    <name type="synonym">Phora scalaris</name>
    <dbReference type="NCBI Taxonomy" id="36166"/>
    <lineage>
        <taxon>Eukaryota</taxon>
        <taxon>Metazoa</taxon>
        <taxon>Ecdysozoa</taxon>
        <taxon>Arthropoda</taxon>
        <taxon>Hexapoda</taxon>
        <taxon>Insecta</taxon>
        <taxon>Pterygota</taxon>
        <taxon>Neoptera</taxon>
        <taxon>Endopterygota</taxon>
        <taxon>Diptera</taxon>
        <taxon>Brachycera</taxon>
        <taxon>Muscomorpha</taxon>
        <taxon>Platypezoidea</taxon>
        <taxon>Phoridae</taxon>
        <taxon>Megaseliini</taxon>
        <taxon>Megaselia</taxon>
    </lineage>
</organism>
<evidence type="ECO:0000256" key="1">
    <source>
        <dbReference type="SAM" id="MobiDB-lite"/>
    </source>
</evidence>
<proteinExistence type="predicted"/>
<feature type="compositionally biased region" description="Pro residues" evidence="1">
    <location>
        <begin position="42"/>
        <end position="51"/>
    </location>
</feature>
<reference evidence="2" key="2">
    <citation type="submission" date="2015-06" db="UniProtKB">
        <authorList>
            <consortium name="EnsemblMetazoa"/>
        </authorList>
    </citation>
    <scope>IDENTIFICATION</scope>
</reference>
<sequence>RTPDAPSRLYEDAPPLPSPVRKPTSQYLQPKTPHNYYTPTQAPTPLPTPPPIRFNPAPVIRKPTPINFPPPPVRTPVTRPAPVTTTTPITRIEDISVDFNTTPSPPLVRITPRTTPRPRTTPSPPIVNTTPFIVTVPPPKVSDVVLLAYSASTISPHISPDVYSPPPDVSATVRPYRVSDPVLSKKISDPTKIEPAPFLVTKPLPIWITLFTIWTVARADVSHIHHHYEPQYNLEPAATITHRPIYTIPPTRYDQVVAASSHAERYNYDPPAEQFNPYVAASEQRNTYSAPHGGYDYHAAGSAPKPTFAVEPTKPTVYVNDNRYNYEGYSGRPTYAGFQHTASPTTHSNPQYKTAQAFRATYAGYQPVPAASEIRKQYAGYQHNSAAPSYQSNAYTPSFNAQKSSYQSPSYSQQASTKNGQYNHKAAIKNGMYNPANTRMGMYQHHSTTKKYQPQASENRGYYSQT</sequence>
<dbReference type="HOGENOM" id="CLU_587400_0_0_1"/>
<dbReference type="PRINTS" id="PR01217">
    <property type="entry name" value="PRICHEXTENSN"/>
</dbReference>
<feature type="region of interest" description="Disordered" evidence="1">
    <location>
        <begin position="97"/>
        <end position="126"/>
    </location>
</feature>
<dbReference type="Proteomes" id="UP000015102">
    <property type="component" value="Unassembled WGS sequence"/>
</dbReference>
<evidence type="ECO:0000313" key="2">
    <source>
        <dbReference type="EnsemblMetazoa" id="MESCA004567-PA"/>
    </source>
</evidence>
<feature type="region of interest" description="Disordered" evidence="1">
    <location>
        <begin position="64"/>
        <end position="84"/>
    </location>
</feature>
<feature type="region of interest" description="Disordered" evidence="1">
    <location>
        <begin position="444"/>
        <end position="466"/>
    </location>
</feature>
<feature type="compositionally biased region" description="Low complexity" evidence="1">
    <location>
        <begin position="107"/>
        <end position="118"/>
    </location>
</feature>
<name>T1GM00_MEGSC</name>
<reference evidence="3" key="1">
    <citation type="submission" date="2013-02" db="EMBL/GenBank/DDBJ databases">
        <authorList>
            <person name="Hughes D."/>
        </authorList>
    </citation>
    <scope>NUCLEOTIDE SEQUENCE</scope>
    <source>
        <strain>Durham</strain>
        <strain evidence="3">NC isolate 2 -- Noor lab</strain>
    </source>
</reference>
<dbReference type="AlphaFoldDB" id="T1GM00"/>